<feature type="chain" id="PRO_5047115684" evidence="5">
    <location>
        <begin position="23"/>
        <end position="1957"/>
    </location>
</feature>
<evidence type="ECO:0000256" key="4">
    <source>
        <dbReference type="ARBA" id="ARBA00023180"/>
    </source>
</evidence>
<dbReference type="Proteomes" id="UP001065174">
    <property type="component" value="Chromosome"/>
</dbReference>
<dbReference type="RefSeq" id="WP_262309089.1">
    <property type="nucleotide sequence ID" value="NZ_CP106679.1"/>
</dbReference>
<evidence type="ECO:0000259" key="6">
    <source>
        <dbReference type="PROSITE" id="PS50825"/>
    </source>
</evidence>
<feature type="domain" description="HYR" evidence="6">
    <location>
        <begin position="1627"/>
        <end position="1705"/>
    </location>
</feature>
<dbReference type="SUPFAM" id="SSF69318">
    <property type="entry name" value="Integrin alpha N-terminal domain"/>
    <property type="match status" value="3"/>
</dbReference>
<dbReference type="NCBIfam" id="TIGR04131">
    <property type="entry name" value="Bac_Flav_CTERM"/>
    <property type="match status" value="1"/>
</dbReference>
<dbReference type="InterPro" id="IPR013519">
    <property type="entry name" value="Int_alpha_beta-p"/>
</dbReference>
<evidence type="ECO:0000256" key="1">
    <source>
        <dbReference type="ARBA" id="ARBA00022729"/>
    </source>
</evidence>
<feature type="signal peptide" evidence="5">
    <location>
        <begin position="1"/>
        <end position="22"/>
    </location>
</feature>
<dbReference type="InterPro" id="IPR013517">
    <property type="entry name" value="FG-GAP"/>
</dbReference>
<dbReference type="PANTHER" id="PTHR23221">
    <property type="entry name" value="GLYCOSYLPHOSPHATIDYLINOSITOL PHOSPHOLIPASE D"/>
    <property type="match status" value="1"/>
</dbReference>
<dbReference type="PANTHER" id="PTHR23221:SF7">
    <property type="entry name" value="PHOSPHATIDYLINOSITOL-GLYCAN-SPECIFIC PHOSPHOLIPASE D"/>
    <property type="match status" value="1"/>
</dbReference>
<evidence type="ECO:0000256" key="2">
    <source>
        <dbReference type="ARBA" id="ARBA00022737"/>
    </source>
</evidence>
<protein>
    <submittedName>
        <fullName evidence="7">HYR domain-containing protein</fullName>
    </submittedName>
</protein>
<dbReference type="InterPro" id="IPR000413">
    <property type="entry name" value="Integrin_alpha"/>
</dbReference>
<gene>
    <name evidence="7" type="ORF">N6H18_14975</name>
</gene>
<organism evidence="7 8">
    <name type="scientific">Reichenbachiella agarivorans</name>
    <dbReference type="NCBI Taxonomy" id="2979464"/>
    <lineage>
        <taxon>Bacteria</taxon>
        <taxon>Pseudomonadati</taxon>
        <taxon>Bacteroidota</taxon>
        <taxon>Cytophagia</taxon>
        <taxon>Cytophagales</taxon>
        <taxon>Reichenbachiellaceae</taxon>
        <taxon>Reichenbachiella</taxon>
    </lineage>
</organism>
<keyword evidence="3" id="KW-0378">Hydrolase</keyword>
<feature type="domain" description="HYR" evidence="6">
    <location>
        <begin position="1162"/>
        <end position="1240"/>
    </location>
</feature>
<dbReference type="InterPro" id="IPR028994">
    <property type="entry name" value="Integrin_alpha_N"/>
</dbReference>
<dbReference type="Pfam" id="PF13585">
    <property type="entry name" value="CHU_C"/>
    <property type="match status" value="1"/>
</dbReference>
<reference evidence="7" key="1">
    <citation type="submission" date="2022-09" db="EMBL/GenBank/DDBJ databases">
        <title>Comparative genomics and taxonomic characterization of three novel marine species of genus Reichenbachiella exhibiting antioxidant and polysaccharide degradation activities.</title>
        <authorList>
            <person name="Muhammad N."/>
            <person name="Lee Y.-J."/>
            <person name="Ko J."/>
            <person name="Kim S.-G."/>
        </authorList>
    </citation>
    <scope>NUCLEOTIDE SEQUENCE</scope>
    <source>
        <strain evidence="7">BKB1-1</strain>
    </source>
</reference>
<accession>A0ABY6CTS2</accession>
<evidence type="ECO:0000256" key="5">
    <source>
        <dbReference type="SAM" id="SignalP"/>
    </source>
</evidence>
<dbReference type="Gene3D" id="2.130.10.130">
    <property type="entry name" value="Integrin alpha, N-terminal"/>
    <property type="match status" value="6"/>
</dbReference>
<feature type="domain" description="HYR" evidence="6">
    <location>
        <begin position="525"/>
        <end position="605"/>
    </location>
</feature>
<dbReference type="PROSITE" id="PS51470">
    <property type="entry name" value="FG_GAP"/>
    <property type="match status" value="4"/>
</dbReference>
<keyword evidence="2" id="KW-0677">Repeat</keyword>
<keyword evidence="8" id="KW-1185">Reference proteome</keyword>
<dbReference type="EMBL" id="CP106679">
    <property type="protein sequence ID" value="UXP31650.1"/>
    <property type="molecule type" value="Genomic_DNA"/>
</dbReference>
<dbReference type="InterPro" id="IPR003410">
    <property type="entry name" value="HYR_dom"/>
</dbReference>
<sequence>MNRIPRLIVLALIFLSPFFLQAQCFDVPEPDINGLNGIRLNEINIGDKFGNAVSSAGDINGDGIDDILISAHQAHDLINSVDDVGKVYVVFGQAGLVSPYDLTSLDGSNGFVIRGVKNTDYLGTSISKLGDFNQDGIDDIIIGIPNYIKSTSVKSGAAMILYGKLGAFPSEISYEDLDGSNGFIIEGEAAGDRFGSSVNELGDVNGDGHPDLIVGAPNTTNSSIYAAGSAYVIFGNSSMPAIFNSSDINGSNGSVYKANISSYLMGNAVSTVGDINDDGINDIAISSHSASNGALTYAGLTYVVYGKSSYTPVFELSTVNGSNGFLVRGASQSAYLGLEVGFAGDLNNDGIDDMVIGARGAKVNDKQTGSAYVIFGSTSPTAFPLNYDLTNLDGSNGFVIQGSEQNNDNLGYSVAYAGDINNDGMDDLIIGATYGGRGFVGTSYVLFGKTGGWSSSITANSYINGSNGFQVFNTERFRSLYGASVAGLGDVNGDGNDDFIIGGPSPFASFNGKVTVVYGESMDLIDDIDPAITCPLDKQLFIGSTLPDYTDDVSATDNCTYKENLIITQSPAHGTLFTGTMTVTIHVSDLSGNSSSCDFSVTPNTPNPDRTCASTSLNTSKLNGTDGFLVEGKKTTSNLGSDVNYVGDFNGDGIDDFIVGAPGATASFVGEYSSMSETVSGTAFLVFGRADGFPAYQDMAFLDGTNGFEIGDFSNAFTNSMRPGYTVNGIGDINGDGLNDIAIADPFEYCVLGQECGYTFVIFGSSTFSDATFDIGNLDGSNGFILTGQNWSQSGMGMSGMDINADGYSDLVIGARSGSLSLDGKIYVLFGKSSPFDALISYASLDGSNGFIIEGDNSVMGDIGQYLTNLGDINDDGIDDLALSNNNNRIYIYYGHTGVFTSPFQIADLDGSNGFTIDETSGITNLKMVYHAGDINDDGINDVLIRTSSSSIYALFGKNTFTSSVMLNDLDGSNGFVLTGFGSNSYDIQGGGDFNGDGIEDFVIGPKIIYGRSSWPATLIPGDLKPGQYYQTTTHSESVSILGDINHDGLSDLLSGKSTYHQYSANSQFNDPGYMYVIFGFAATDVTDPAITCPTNQVVTAGSALLDYTGDAVVSDNCDDAPTVSQSPVAGTIVTGSTDVTLTVTDASGNSSFCTFNVNTTVDLEDPVITCPADQNVDCNTVLVDYTSSATATDNMDTNPVITQSPAVGTTITDGMTITMTATDDAGNTDQCTFVIHINADNTDPVIACPSDQTVILGDVLQDYASTVTVSDNCDSAPVVTQAPSVGSAITDGMFVTLTATDAAGNSKQCSFQINITTDVTSPVITCIPDQNVDCNTVLLDYTSSVIVTDDLDPNPVITQSPAAGSAITAGMTITMTATDDAGNTNQCTFLIDINPDTTKPIMTGVSNQSVDCHETLPDYTTLFTVSDNCDTNPVVTQSPSPGTSVSDGMTVTLTATDVAGNQDDFTFLVTIIADTEAPVLSGVTDQTLDCDDILPDYTATFTLTDNCDASAHVNQSPAAGSPVTSGMTVTLTTEDTNGNTQDFTFGIVSQDLMAPTFTCPTDQVVACGSLIQDYTLISIADNCDPFPTLTQSPAAGSAITADMVITLKGQDATGNETVCTFNLTTVDDQDPSLVCMPTQYVACGSTVIDYSTAIQATDNCSSSLVYTQTPTVGSPVVDGMTLSIQATDEEGNTASCAFQIQVEADNIAPTMDCMDSFEITCGDSLEDLASKIRGTDNCSETVLITQSIPAGTSIIDQTELTLTAVDEAGNSNSCNITIYVSDIEVEAGEDRVISEGQSIQLTALPDQNGSYEWSPNYNLSDPNAANTKASPALTTTYYLHFISDKGCEAGDYVTIEVNEPGYQNGFSPNNDGFNDAWHIKGIEKYPNNTVTIYNRWGNKVFEISGYDNQTRYFDGHANKLQGLGAGLLPEGTYFYHIAIDGENELVKTEGYLIVKK</sequence>
<dbReference type="InterPro" id="IPR026341">
    <property type="entry name" value="T9SS_type_B"/>
</dbReference>
<dbReference type="Pfam" id="PF01839">
    <property type="entry name" value="FG-GAP"/>
    <property type="match status" value="5"/>
</dbReference>
<dbReference type="SMART" id="SM00191">
    <property type="entry name" value="Int_alpha"/>
    <property type="match status" value="12"/>
</dbReference>
<evidence type="ECO:0000313" key="7">
    <source>
        <dbReference type="EMBL" id="UXP31650.1"/>
    </source>
</evidence>
<keyword evidence="4" id="KW-0325">Glycoprotein</keyword>
<evidence type="ECO:0000256" key="3">
    <source>
        <dbReference type="ARBA" id="ARBA00022801"/>
    </source>
</evidence>
<keyword evidence="1 5" id="KW-0732">Signal</keyword>
<dbReference type="PRINTS" id="PR01185">
    <property type="entry name" value="INTEGRINA"/>
</dbReference>
<name>A0ABY6CTS2_9BACT</name>
<dbReference type="PROSITE" id="PS50825">
    <property type="entry name" value="HYR"/>
    <property type="match status" value="3"/>
</dbReference>
<evidence type="ECO:0000313" key="8">
    <source>
        <dbReference type="Proteomes" id="UP001065174"/>
    </source>
</evidence>
<dbReference type="Pfam" id="PF02494">
    <property type="entry name" value="HYR"/>
    <property type="match status" value="4"/>
</dbReference>
<proteinExistence type="predicted"/>